<accession>A0ABD0AMY8</accession>
<dbReference type="Proteomes" id="UP000653631">
    <property type="component" value="Unassembled WGS sequence"/>
</dbReference>
<evidence type="ECO:0000313" key="3">
    <source>
        <dbReference type="Proteomes" id="UP000653631"/>
    </source>
</evidence>
<dbReference type="RefSeq" id="WP_203623005.1">
    <property type="nucleotide sequence ID" value="NZ_BOLH01000020.1"/>
</dbReference>
<reference evidence="2 3" key="1">
    <citation type="submission" date="2021-01" db="EMBL/GenBank/DDBJ databases">
        <title>Development of a method for detection of lactic acid bacteria that cause putrefactive shochu mash.</title>
        <authorList>
            <person name="Takashita H."/>
            <person name="Fujihara E."/>
            <person name="Takayama K."/>
            <person name="Yamamoto H."/>
            <person name="Mizutani M."/>
            <person name="Kajiwara Y."/>
        </authorList>
    </citation>
    <scope>NUCLEOTIDE SEQUENCE [LARGE SCALE GENOMIC DNA]</scope>
    <source>
        <strain evidence="2 3">01-B1</strain>
    </source>
</reference>
<feature type="transmembrane region" description="Helical" evidence="1">
    <location>
        <begin position="40"/>
        <end position="61"/>
    </location>
</feature>
<keyword evidence="1" id="KW-0812">Transmembrane</keyword>
<dbReference type="AlphaFoldDB" id="A0ABD0AMY8"/>
<organism evidence="2 3">
    <name type="scientific">Limosilactobacillus fermentum</name>
    <name type="common">Lactobacillus fermentum</name>
    <dbReference type="NCBI Taxonomy" id="1613"/>
    <lineage>
        <taxon>Bacteria</taxon>
        <taxon>Bacillati</taxon>
        <taxon>Bacillota</taxon>
        <taxon>Bacilli</taxon>
        <taxon>Lactobacillales</taxon>
        <taxon>Lactobacillaceae</taxon>
        <taxon>Limosilactobacillus</taxon>
    </lineage>
</organism>
<feature type="transmembrane region" description="Helical" evidence="1">
    <location>
        <begin position="67"/>
        <end position="89"/>
    </location>
</feature>
<protein>
    <submittedName>
        <fullName evidence="2">Uncharacterized protein</fullName>
    </submittedName>
</protein>
<dbReference type="EMBL" id="BOLH01000020">
    <property type="protein sequence ID" value="GIC72694.1"/>
    <property type="molecule type" value="Genomic_DNA"/>
</dbReference>
<evidence type="ECO:0000313" key="2">
    <source>
        <dbReference type="EMBL" id="GIC72694.1"/>
    </source>
</evidence>
<feature type="transmembrane region" description="Helical" evidence="1">
    <location>
        <begin position="6"/>
        <end position="28"/>
    </location>
</feature>
<proteinExistence type="predicted"/>
<name>A0ABD0AMY8_LIMFE</name>
<keyword evidence="1" id="KW-0472">Membrane</keyword>
<keyword evidence="1" id="KW-1133">Transmembrane helix</keyword>
<sequence>MLNQIIATIITLGGVGYINYSVASQLNAIQIHGDKRTSQILYSALWSVVDFAAFLCFQSILSSYLKGNWLLIVVMLLTIMFAFVVSLLFSKPLQKLNYFLYNLILKPWRESSIDQGNAWTEFFKGQDMLESYCYDFQHNPVGQGFLTVYSLEPDVHDLILQPFKIEEDQPSFKDMVNMAQNKDYQKNQDIHQYINYDKQIIIFTFE</sequence>
<comment type="caution">
    <text evidence="2">The sequence shown here is derived from an EMBL/GenBank/DDBJ whole genome shotgun (WGS) entry which is preliminary data.</text>
</comment>
<evidence type="ECO:0000256" key="1">
    <source>
        <dbReference type="SAM" id="Phobius"/>
    </source>
</evidence>
<gene>
    <name evidence="2" type="ORF">LF01B1_17090</name>
</gene>